<reference evidence="1" key="1">
    <citation type="submission" date="2023-08" db="EMBL/GenBank/DDBJ databases">
        <title>Pelteobagrus vachellii genome.</title>
        <authorList>
            <person name="Liu H."/>
        </authorList>
    </citation>
    <scope>NUCLEOTIDE SEQUENCE</scope>
    <source>
        <strain evidence="1">PRFRI_2022a</strain>
        <tissue evidence="1">Muscle</tissue>
    </source>
</reference>
<dbReference type="Proteomes" id="UP001187315">
    <property type="component" value="Unassembled WGS sequence"/>
</dbReference>
<gene>
    <name evidence="1" type="ORF">Q7C36_019298</name>
</gene>
<evidence type="ECO:0000313" key="1">
    <source>
        <dbReference type="EMBL" id="KAK2825371.1"/>
    </source>
</evidence>
<organism evidence="1 2">
    <name type="scientific">Tachysurus vachellii</name>
    <name type="common">Darkbarbel catfish</name>
    <name type="synonym">Pelteobagrus vachellii</name>
    <dbReference type="NCBI Taxonomy" id="175792"/>
    <lineage>
        <taxon>Eukaryota</taxon>
        <taxon>Metazoa</taxon>
        <taxon>Chordata</taxon>
        <taxon>Craniata</taxon>
        <taxon>Vertebrata</taxon>
        <taxon>Euteleostomi</taxon>
        <taxon>Actinopterygii</taxon>
        <taxon>Neopterygii</taxon>
        <taxon>Teleostei</taxon>
        <taxon>Ostariophysi</taxon>
        <taxon>Siluriformes</taxon>
        <taxon>Bagridae</taxon>
        <taxon>Tachysurus</taxon>
    </lineage>
</organism>
<comment type="caution">
    <text evidence="1">The sequence shown here is derived from an EMBL/GenBank/DDBJ whole genome shotgun (WGS) entry which is preliminary data.</text>
</comment>
<protein>
    <submittedName>
        <fullName evidence="1">Uncharacterized protein</fullName>
    </submittedName>
</protein>
<dbReference type="EMBL" id="JAVHJS010000020">
    <property type="protein sequence ID" value="KAK2825371.1"/>
    <property type="molecule type" value="Genomic_DNA"/>
</dbReference>
<dbReference type="AlphaFoldDB" id="A0AA88LW65"/>
<sequence>MLTMHYTGQLLSGELEKGKEKEKEIRKRWKGRGKEGERWDRIVLVEGEGVQRMSVRACWLFKLHSSAVFPYCRSSSCMSECAVTFKGERNLEGHISCRWGNWHLL</sequence>
<keyword evidence="2" id="KW-1185">Reference proteome</keyword>
<name>A0AA88LW65_TACVA</name>
<evidence type="ECO:0000313" key="2">
    <source>
        <dbReference type="Proteomes" id="UP001187315"/>
    </source>
</evidence>
<accession>A0AA88LW65</accession>
<proteinExistence type="predicted"/>